<dbReference type="AlphaFoldDB" id="A0A0J6YTW1"/>
<dbReference type="PROSITE" id="PS00061">
    <property type="entry name" value="ADH_SHORT"/>
    <property type="match status" value="1"/>
</dbReference>
<dbReference type="NCBIfam" id="NF005559">
    <property type="entry name" value="PRK07231.1"/>
    <property type="match status" value="1"/>
</dbReference>
<dbReference type="InterPro" id="IPR002347">
    <property type="entry name" value="SDR_fam"/>
</dbReference>
<evidence type="ECO:0000259" key="3">
    <source>
        <dbReference type="SMART" id="SM00822"/>
    </source>
</evidence>
<dbReference type="InterPro" id="IPR057326">
    <property type="entry name" value="KR_dom"/>
</dbReference>
<dbReference type="Proteomes" id="UP000036313">
    <property type="component" value="Unassembled WGS sequence"/>
</dbReference>
<dbReference type="PATRIC" id="fig|1807.14.peg.2504"/>
<protein>
    <submittedName>
        <fullName evidence="4">3-oxoacyl-[acyl-carrier-protein] reductase FabG</fullName>
        <ecNumber evidence="4">1.1.1.100</ecNumber>
    </submittedName>
</protein>
<dbReference type="PRINTS" id="PR00080">
    <property type="entry name" value="SDRFAMILY"/>
</dbReference>
<dbReference type="Gene3D" id="3.40.50.720">
    <property type="entry name" value="NAD(P)-binding Rossmann-like Domain"/>
    <property type="match status" value="1"/>
</dbReference>
<name>A0A0J6YTW1_9MYCO</name>
<dbReference type="RefSeq" id="WP_048423316.1">
    <property type="nucleotide sequence ID" value="NZ_JYNU01000014.1"/>
</dbReference>
<gene>
    <name evidence="4" type="primary">fabG_21</name>
    <name evidence="4" type="ORF">MOBUDSM44075_02480</name>
</gene>
<evidence type="ECO:0000256" key="1">
    <source>
        <dbReference type="ARBA" id="ARBA00006484"/>
    </source>
</evidence>
<dbReference type="PANTHER" id="PTHR48107">
    <property type="entry name" value="NADPH-DEPENDENT ALDEHYDE REDUCTASE-LIKE PROTEIN, CHLOROPLASTIC-RELATED"/>
    <property type="match status" value="1"/>
</dbReference>
<accession>A0A0J6YTW1</accession>
<dbReference type="InterPro" id="IPR036291">
    <property type="entry name" value="NAD(P)-bd_dom_sf"/>
</dbReference>
<dbReference type="InterPro" id="IPR020904">
    <property type="entry name" value="Sc_DH/Rdtase_CS"/>
</dbReference>
<dbReference type="EC" id="1.1.1.100" evidence="4"/>
<evidence type="ECO:0000313" key="4">
    <source>
        <dbReference type="EMBL" id="KMO75951.1"/>
    </source>
</evidence>
<dbReference type="Pfam" id="PF13561">
    <property type="entry name" value="adh_short_C2"/>
    <property type="match status" value="1"/>
</dbReference>
<evidence type="ECO:0000256" key="2">
    <source>
        <dbReference type="ARBA" id="ARBA00023002"/>
    </source>
</evidence>
<dbReference type="FunFam" id="3.40.50.720:FF:000084">
    <property type="entry name" value="Short-chain dehydrogenase reductase"/>
    <property type="match status" value="1"/>
</dbReference>
<dbReference type="SMART" id="SM00822">
    <property type="entry name" value="PKS_KR"/>
    <property type="match status" value="1"/>
</dbReference>
<dbReference type="SUPFAM" id="SSF51735">
    <property type="entry name" value="NAD(P)-binding Rossmann-fold domains"/>
    <property type="match status" value="1"/>
</dbReference>
<comment type="similarity">
    <text evidence="1">Belongs to the short-chain dehydrogenases/reductases (SDR) family.</text>
</comment>
<dbReference type="PRINTS" id="PR00081">
    <property type="entry name" value="GDHRDH"/>
</dbReference>
<sequence length="249" mass="26324">MSKRLDGKVAIVTGASKGLGAEIARQFAAEGASVVVNYSHSKDAADAVVGEIDRAGGKAVAVQADMSDEAQVRRLFAEADRAFGPLDILVNNAGVYDFQPLENLSLELFRRHFDLNVYGYLTAIREGVQYMRAGSSIINMSSTVTIFGPSNASVYTATKGAIDALTRALSNELAPREIRVNAIKPGVVDTEGVEAGGFLTSAFGKALVEETPLGRLGRSEDVAPAAVYLASDESAWMTGEYITKAGGQR</sequence>
<dbReference type="EMBL" id="JYNU01000014">
    <property type="protein sequence ID" value="KMO75951.1"/>
    <property type="molecule type" value="Genomic_DNA"/>
</dbReference>
<dbReference type="GO" id="GO:0004316">
    <property type="term" value="F:3-oxoacyl-[acyl-carrier-protein] reductase (NADPH) activity"/>
    <property type="evidence" value="ECO:0007669"/>
    <property type="project" value="UniProtKB-EC"/>
</dbReference>
<organism evidence="4 5">
    <name type="scientific">Mycolicibacterium obuense</name>
    <dbReference type="NCBI Taxonomy" id="1807"/>
    <lineage>
        <taxon>Bacteria</taxon>
        <taxon>Bacillati</taxon>
        <taxon>Actinomycetota</taxon>
        <taxon>Actinomycetes</taxon>
        <taxon>Mycobacteriales</taxon>
        <taxon>Mycobacteriaceae</taxon>
        <taxon>Mycolicibacterium</taxon>
    </lineage>
</organism>
<evidence type="ECO:0000313" key="5">
    <source>
        <dbReference type="Proteomes" id="UP000036313"/>
    </source>
</evidence>
<proteinExistence type="inferred from homology"/>
<comment type="caution">
    <text evidence="4">The sequence shown here is derived from an EMBL/GenBank/DDBJ whole genome shotgun (WGS) entry which is preliminary data.</text>
</comment>
<keyword evidence="2 4" id="KW-0560">Oxidoreductase</keyword>
<reference evidence="4 5" key="1">
    <citation type="journal article" date="2015" name="Genome Biol. Evol.">
        <title>Characterization of Three Mycobacterium spp. with Potential Use in Bioremediation by Genome Sequencing and Comparative Genomics.</title>
        <authorList>
            <person name="Das S."/>
            <person name="Pettersson B.M."/>
            <person name="Behra P.R."/>
            <person name="Ramesh M."/>
            <person name="Dasgupta S."/>
            <person name="Bhattacharya A."/>
            <person name="Kirsebom L.A."/>
        </authorList>
    </citation>
    <scope>NUCLEOTIDE SEQUENCE [LARGE SCALE GENOMIC DNA]</scope>
    <source>
        <strain evidence="4 5">DSM 44075</strain>
    </source>
</reference>
<dbReference type="PANTHER" id="PTHR48107:SF7">
    <property type="entry name" value="RE15974P"/>
    <property type="match status" value="1"/>
</dbReference>
<feature type="domain" description="Ketoreductase" evidence="3">
    <location>
        <begin position="8"/>
        <end position="186"/>
    </location>
</feature>